<reference evidence="1 2" key="1">
    <citation type="submission" date="2016-10" db="EMBL/GenBank/DDBJ databases">
        <authorList>
            <person name="de Groot N.N."/>
        </authorList>
    </citation>
    <scope>NUCLEOTIDE SEQUENCE [LARGE SCALE GENOMIC DNA]</scope>
    <source>
        <strain evidence="1 2">GAS522</strain>
    </source>
</reference>
<gene>
    <name evidence="1" type="ORF">SAMN05444171_2607</name>
</gene>
<dbReference type="AlphaFoldDB" id="A0A1M6X3F3"/>
<sequence length="86" mass="9452">MLERQNQGPQCTACGSPMKLSAIEPSSTGRDLRTFTCPICRRVQVHIIESVVTEAWLEPLRTIKGRPQSAVTHAVQGGRMIPKGTH</sequence>
<dbReference type="EMBL" id="FNTI01000001">
    <property type="protein sequence ID" value="SEC93147.1"/>
    <property type="molecule type" value="Genomic_DNA"/>
</dbReference>
<protein>
    <submittedName>
        <fullName evidence="1">Uncharacterized protein</fullName>
    </submittedName>
</protein>
<evidence type="ECO:0000313" key="2">
    <source>
        <dbReference type="Proteomes" id="UP000183208"/>
    </source>
</evidence>
<evidence type="ECO:0000313" key="1">
    <source>
        <dbReference type="EMBL" id="SEC93147.1"/>
    </source>
</evidence>
<proteinExistence type="predicted"/>
<dbReference type="Proteomes" id="UP000183208">
    <property type="component" value="Unassembled WGS sequence"/>
</dbReference>
<organism evidence="1 2">
    <name type="scientific">Bradyrhizobium lablabi</name>
    <dbReference type="NCBI Taxonomy" id="722472"/>
    <lineage>
        <taxon>Bacteria</taxon>
        <taxon>Pseudomonadati</taxon>
        <taxon>Pseudomonadota</taxon>
        <taxon>Alphaproteobacteria</taxon>
        <taxon>Hyphomicrobiales</taxon>
        <taxon>Nitrobacteraceae</taxon>
        <taxon>Bradyrhizobium</taxon>
    </lineage>
</organism>
<name>A0A1M6X3F3_9BRAD</name>
<accession>A0A1M6X3F3</accession>